<reference evidence="1" key="1">
    <citation type="submission" date="2020-01" db="EMBL/GenBank/DDBJ databases">
        <authorList>
            <consortium name="DOE Joint Genome Institute"/>
            <person name="Haridas S."/>
            <person name="Albert R."/>
            <person name="Binder M."/>
            <person name="Bloem J."/>
            <person name="Labutti K."/>
            <person name="Salamov A."/>
            <person name="Andreopoulos B."/>
            <person name="Baker S.E."/>
            <person name="Barry K."/>
            <person name="Bills G."/>
            <person name="Bluhm B.H."/>
            <person name="Cannon C."/>
            <person name="Castanera R."/>
            <person name="Culley D.E."/>
            <person name="Daum C."/>
            <person name="Ezra D."/>
            <person name="Gonzalez J.B."/>
            <person name="Henrissat B."/>
            <person name="Kuo A."/>
            <person name="Liang C."/>
            <person name="Lipzen A."/>
            <person name="Lutzoni F."/>
            <person name="Magnuson J."/>
            <person name="Mondo S."/>
            <person name="Nolan M."/>
            <person name="Ohm R."/>
            <person name="Pangilinan J."/>
            <person name="Park H.-J."/>
            <person name="Ramirez L."/>
            <person name="Alfaro M."/>
            <person name="Sun H."/>
            <person name="Tritt A."/>
            <person name="Yoshinaga Y."/>
            <person name="Zwiers L.-H."/>
            <person name="Turgeon B.G."/>
            <person name="Goodwin S.B."/>
            <person name="Spatafora J.W."/>
            <person name="Crous P.W."/>
            <person name="Grigoriev I.V."/>
        </authorList>
    </citation>
    <scope>NUCLEOTIDE SEQUENCE</scope>
    <source>
        <strain evidence="1">P77</strain>
    </source>
</reference>
<dbReference type="GO" id="GO:0016705">
    <property type="term" value="F:oxidoreductase activity, acting on paired donors, with incorporation or reduction of molecular oxygen"/>
    <property type="evidence" value="ECO:0007669"/>
    <property type="project" value="InterPro"/>
</dbReference>
<feature type="non-terminal residue" evidence="1">
    <location>
        <position position="54"/>
    </location>
</feature>
<sequence>KNAYYPWSDGPQDCPGMKFSQVDFVAVLALLMNNRSIAIVKENKETEAIAKKRV</sequence>
<keyword evidence="2" id="KW-1185">Reference proteome</keyword>
<dbReference type="EMBL" id="ML975248">
    <property type="protein sequence ID" value="KAF1838917.1"/>
    <property type="molecule type" value="Genomic_DNA"/>
</dbReference>
<dbReference type="GO" id="GO:0005506">
    <property type="term" value="F:iron ion binding"/>
    <property type="evidence" value="ECO:0007669"/>
    <property type="project" value="InterPro"/>
</dbReference>
<dbReference type="Proteomes" id="UP000800040">
    <property type="component" value="Unassembled WGS sequence"/>
</dbReference>
<dbReference type="GO" id="GO:0020037">
    <property type="term" value="F:heme binding"/>
    <property type="evidence" value="ECO:0007669"/>
    <property type="project" value="InterPro"/>
</dbReference>
<dbReference type="Gene3D" id="1.10.630.10">
    <property type="entry name" value="Cytochrome P450"/>
    <property type="match status" value="1"/>
</dbReference>
<name>A0A6A5KRW8_9PLEO</name>
<gene>
    <name evidence="1" type="ORF">BDW02DRAFT_463687</name>
</gene>
<dbReference type="AlphaFoldDB" id="A0A6A5KRW8"/>
<dbReference type="SUPFAM" id="SSF48264">
    <property type="entry name" value="Cytochrome P450"/>
    <property type="match status" value="1"/>
</dbReference>
<dbReference type="InterPro" id="IPR036396">
    <property type="entry name" value="Cyt_P450_sf"/>
</dbReference>
<dbReference type="GO" id="GO:0004497">
    <property type="term" value="F:monooxygenase activity"/>
    <property type="evidence" value="ECO:0007669"/>
    <property type="project" value="InterPro"/>
</dbReference>
<evidence type="ECO:0008006" key="3">
    <source>
        <dbReference type="Google" id="ProtNLM"/>
    </source>
</evidence>
<evidence type="ECO:0000313" key="2">
    <source>
        <dbReference type="Proteomes" id="UP000800040"/>
    </source>
</evidence>
<dbReference type="OrthoDB" id="1470350at2759"/>
<protein>
    <recommendedName>
        <fullName evidence="3">Cytochrome P450</fullName>
    </recommendedName>
</protein>
<evidence type="ECO:0000313" key="1">
    <source>
        <dbReference type="EMBL" id="KAF1838917.1"/>
    </source>
</evidence>
<organism evidence="1 2">
    <name type="scientific">Decorospora gaudefroyi</name>
    <dbReference type="NCBI Taxonomy" id="184978"/>
    <lineage>
        <taxon>Eukaryota</taxon>
        <taxon>Fungi</taxon>
        <taxon>Dikarya</taxon>
        <taxon>Ascomycota</taxon>
        <taxon>Pezizomycotina</taxon>
        <taxon>Dothideomycetes</taxon>
        <taxon>Pleosporomycetidae</taxon>
        <taxon>Pleosporales</taxon>
        <taxon>Pleosporineae</taxon>
        <taxon>Pleosporaceae</taxon>
        <taxon>Decorospora</taxon>
    </lineage>
</organism>
<proteinExistence type="predicted"/>
<feature type="non-terminal residue" evidence="1">
    <location>
        <position position="1"/>
    </location>
</feature>
<accession>A0A6A5KRW8</accession>